<reference evidence="2 3" key="1">
    <citation type="submission" date="2024-01" db="EMBL/GenBank/DDBJ databases">
        <authorList>
            <person name="Allen C."/>
            <person name="Tagirdzhanova G."/>
        </authorList>
    </citation>
    <scope>NUCLEOTIDE SEQUENCE [LARGE SCALE GENOMIC DNA]</scope>
</reference>
<evidence type="ECO:0000313" key="2">
    <source>
        <dbReference type="EMBL" id="CAK7227427.1"/>
    </source>
</evidence>
<evidence type="ECO:0000256" key="1">
    <source>
        <dbReference type="SAM" id="MobiDB-lite"/>
    </source>
</evidence>
<sequence length="387" mass="41177">MIPPVEEAVLRNNPDFATLYTTLTTVILNPDGSTKTDPGAKERANEARNSRLRAAKNHLLVQAITATTAPPPAEAASTAADGKVGSAAARRAARATSRPALVPPPKPSTELPPDLMDLLMLLPPLMQLANTQASSSSSSSSSFSSSLSAEDVDLLLSSPPFTSLPEHLPRLAGLVSENLQAAARGLARVANPATNPSYLHRAVPGLPAQVAALQQAIVDTRIKLAAARHSTATALLDLLDQQATALSSFIRTLEAKHGPVARSLELRAAEMALDAQSAEVDANASLAAAQRAVYTPEATAALRNYASHLRDSKMRLEEMLRERKALLKDYGIDADALDGDDKDEGEDTGRPKGGDKARTMREMARVYREMSQQVEGVKGDLARLQHR</sequence>
<comment type="caution">
    <text evidence="2">The sequence shown here is derived from an EMBL/GenBank/DDBJ whole genome shotgun (WGS) entry which is preliminary data.</text>
</comment>
<name>A0ABP0C5Y7_9PEZI</name>
<feature type="compositionally biased region" description="Basic and acidic residues" evidence="1">
    <location>
        <begin position="347"/>
        <end position="359"/>
    </location>
</feature>
<feature type="region of interest" description="Disordered" evidence="1">
    <location>
        <begin position="67"/>
        <end position="108"/>
    </location>
</feature>
<gene>
    <name evidence="2" type="ORF">SBRCBS47491_006565</name>
</gene>
<feature type="compositionally biased region" description="Low complexity" evidence="1">
    <location>
        <begin position="67"/>
        <end position="80"/>
    </location>
</feature>
<proteinExistence type="predicted"/>
<feature type="region of interest" description="Disordered" evidence="1">
    <location>
        <begin position="337"/>
        <end position="359"/>
    </location>
</feature>
<feature type="compositionally biased region" description="Acidic residues" evidence="1">
    <location>
        <begin position="337"/>
        <end position="346"/>
    </location>
</feature>
<accession>A0ABP0C5Y7</accession>
<evidence type="ECO:0000313" key="3">
    <source>
        <dbReference type="Proteomes" id="UP001642406"/>
    </source>
</evidence>
<dbReference type="Proteomes" id="UP001642406">
    <property type="component" value="Unassembled WGS sequence"/>
</dbReference>
<dbReference type="EMBL" id="CAWUHC010000065">
    <property type="protein sequence ID" value="CAK7227427.1"/>
    <property type="molecule type" value="Genomic_DNA"/>
</dbReference>
<organism evidence="2 3">
    <name type="scientific">Sporothrix bragantina</name>
    <dbReference type="NCBI Taxonomy" id="671064"/>
    <lineage>
        <taxon>Eukaryota</taxon>
        <taxon>Fungi</taxon>
        <taxon>Dikarya</taxon>
        <taxon>Ascomycota</taxon>
        <taxon>Pezizomycotina</taxon>
        <taxon>Sordariomycetes</taxon>
        <taxon>Sordariomycetidae</taxon>
        <taxon>Ophiostomatales</taxon>
        <taxon>Ophiostomataceae</taxon>
        <taxon>Sporothrix</taxon>
    </lineage>
</organism>
<protein>
    <submittedName>
        <fullName evidence="2">Uncharacterized protein</fullName>
    </submittedName>
</protein>
<keyword evidence="3" id="KW-1185">Reference proteome</keyword>